<feature type="region of interest" description="Disordered" evidence="1">
    <location>
        <begin position="41"/>
        <end position="99"/>
    </location>
</feature>
<proteinExistence type="predicted"/>
<name>A0A848DP34_9PSEU</name>
<feature type="compositionally biased region" description="Basic residues" evidence="1">
    <location>
        <begin position="63"/>
        <end position="75"/>
    </location>
</feature>
<gene>
    <name evidence="2" type="ORF">HF519_23740</name>
</gene>
<feature type="region of interest" description="Disordered" evidence="1">
    <location>
        <begin position="471"/>
        <end position="533"/>
    </location>
</feature>
<protein>
    <submittedName>
        <fullName evidence="2">Uncharacterized protein</fullName>
    </submittedName>
</protein>
<keyword evidence="3" id="KW-1185">Reference proteome</keyword>
<reference evidence="2 3" key="1">
    <citation type="submission" date="2020-04" db="EMBL/GenBank/DDBJ databases">
        <authorList>
            <person name="Klaysubun C."/>
            <person name="Duangmal K."/>
            <person name="Lipun K."/>
        </authorList>
    </citation>
    <scope>NUCLEOTIDE SEQUENCE [LARGE SCALE GENOMIC DNA]</scope>
    <source>
        <strain evidence="2 3">DSM 45300</strain>
    </source>
</reference>
<feature type="region of interest" description="Disordered" evidence="1">
    <location>
        <begin position="243"/>
        <end position="266"/>
    </location>
</feature>
<feature type="compositionally biased region" description="Low complexity" evidence="1">
    <location>
        <begin position="497"/>
        <end position="508"/>
    </location>
</feature>
<evidence type="ECO:0000256" key="1">
    <source>
        <dbReference type="SAM" id="MobiDB-lite"/>
    </source>
</evidence>
<dbReference type="RefSeq" id="WP_169415215.1">
    <property type="nucleotide sequence ID" value="NZ_JAAXKZ010000116.1"/>
</dbReference>
<feature type="compositionally biased region" description="Low complexity" evidence="1">
    <location>
        <begin position="425"/>
        <end position="439"/>
    </location>
</feature>
<feature type="compositionally biased region" description="Pro residues" evidence="1">
    <location>
        <begin position="80"/>
        <end position="91"/>
    </location>
</feature>
<comment type="caution">
    <text evidence="2">The sequence shown here is derived from an EMBL/GenBank/DDBJ whole genome shotgun (WGS) entry which is preliminary data.</text>
</comment>
<accession>A0A848DP34</accession>
<feature type="region of interest" description="Disordered" evidence="1">
    <location>
        <begin position="420"/>
        <end position="451"/>
    </location>
</feature>
<dbReference type="Proteomes" id="UP000586918">
    <property type="component" value="Unassembled WGS sequence"/>
</dbReference>
<evidence type="ECO:0000313" key="3">
    <source>
        <dbReference type="Proteomes" id="UP000586918"/>
    </source>
</evidence>
<dbReference type="AlphaFoldDB" id="A0A848DP34"/>
<dbReference type="EMBL" id="JAAXKZ010000116">
    <property type="protein sequence ID" value="NMH94532.1"/>
    <property type="molecule type" value="Genomic_DNA"/>
</dbReference>
<evidence type="ECO:0000313" key="2">
    <source>
        <dbReference type="EMBL" id="NMH94532.1"/>
    </source>
</evidence>
<sequence length="555" mass="60107">MPSRHGPTPFEPVTGWCAECYRDGAFVLATGPGGRECLFHGAQPGRRATPGSFGVNGPPTLRAARRRPRTPRGRAARVQPPRPASRPPGRPLPRAVRRDLSRSAARALAYGRRRACARVDSGRWGPHPGWRHFIETGWRVMVDQAEAWRRVERLVDAEDWRADKRRSWLHILRRLVNSMDWSTGLVTGVTAQRLGDAGDRAARTVSRVLAWARDIGLVVVVECGASAAFLGSRTNRTPTYALVTDTPPAAPAPPEPEDTGPVDQTGDLPLSYVSSKPLQGGRRPLPASQCVVDWPVFQVPDTPAERTAAALCLFKRIGLDHRGVSRVPLWRARALLRPWWGAGACVAGILHALDHHPDRPDHHRGDALRGATDPLRVLGHRLKPWKGRLHELPAAVVGIRGDHLRLKAEAVARRAARRCSPVAEASPPQQVSAAASPAPAVAPSPQPGHLAVSRADRAAVAGQLVHRVAGEVHEQRPAAARPGSVAGREAARALWEQARQQIRAARSAPPLPAPPVTGGEATAGSAPMSSTEIHQRALEVARADGPRCSRRRNRW</sequence>
<organism evidence="2 3">
    <name type="scientific">Pseudonocardia bannensis</name>
    <dbReference type="NCBI Taxonomy" id="630973"/>
    <lineage>
        <taxon>Bacteria</taxon>
        <taxon>Bacillati</taxon>
        <taxon>Actinomycetota</taxon>
        <taxon>Actinomycetes</taxon>
        <taxon>Pseudonocardiales</taxon>
        <taxon>Pseudonocardiaceae</taxon>
        <taxon>Pseudonocardia</taxon>
    </lineage>
</organism>